<dbReference type="InterPro" id="IPR003695">
    <property type="entry name" value="Ppx_GppA_N"/>
</dbReference>
<keyword evidence="3" id="KW-0378">Hydrolase</keyword>
<keyword evidence="4" id="KW-1185">Reference proteome</keyword>
<gene>
    <name evidence="3" type="primary">gppA_1</name>
    <name evidence="3" type="ORF">PAM7066_00206</name>
</gene>
<accession>A0A1Y5RBP8</accession>
<dbReference type="Gene3D" id="3.30.420.150">
    <property type="entry name" value="Exopolyphosphatase. Domain 2"/>
    <property type="match status" value="1"/>
</dbReference>
<dbReference type="OrthoDB" id="9793035at2"/>
<proteinExistence type="predicted"/>
<reference evidence="3 4" key="1">
    <citation type="submission" date="2017-03" db="EMBL/GenBank/DDBJ databases">
        <authorList>
            <person name="Afonso C.L."/>
            <person name="Miller P.J."/>
            <person name="Scott M.A."/>
            <person name="Spackman E."/>
            <person name="Goraichik I."/>
            <person name="Dimitrov K.M."/>
            <person name="Suarez D.L."/>
            <person name="Swayne D.E."/>
        </authorList>
    </citation>
    <scope>NUCLEOTIDE SEQUENCE [LARGE SCALE GENOMIC DNA]</scope>
    <source>
        <strain evidence="3 4">CECT 7066</strain>
    </source>
</reference>
<dbReference type="SUPFAM" id="SSF53067">
    <property type="entry name" value="Actin-like ATPase domain"/>
    <property type="match status" value="2"/>
</dbReference>
<evidence type="ECO:0000259" key="2">
    <source>
        <dbReference type="Pfam" id="PF02541"/>
    </source>
</evidence>
<dbReference type="EMBL" id="FWFV01000001">
    <property type="protein sequence ID" value="SLN13724.1"/>
    <property type="molecule type" value="Genomic_DNA"/>
</dbReference>
<sequence length="371" mass="41001">MTPKRPIGAGAFPKPVEPQRTDRPDPASLYAALDLGTNSCRMLIAQPKGNQFHVVDSFSKSVQLGQGLETTGRLSLASMERTIQAIKICRSKIDRRRVSRMRLVATEACRRASNARSFIDTVRRETGLALEIIAPEEEARLAVISCAPLVSTMTEQLLVVDIGGGSTELVWIDITRVPRHDRPRAIMRLHAGFKPADGSPFPAARVVDWISVPLGVATLREQFDDVKNDAARFALMSWYFEENLVTFAPYASEQAREGFQIIGTSGTVTTVAASHLGLKRYDRNRVDGLRMTSDQIDAVIRSYLTLGPEGRRRDPRIGRDRQALIMSGSAILQALLRVWPTDRLSVADRGLREGLLYAQMSADGVLEDGPY</sequence>
<dbReference type="Gene3D" id="3.30.420.40">
    <property type="match status" value="1"/>
</dbReference>
<evidence type="ECO:0000313" key="4">
    <source>
        <dbReference type="Proteomes" id="UP000193870"/>
    </source>
</evidence>
<dbReference type="EC" id="3.6.1.40" evidence="3"/>
<dbReference type="InterPro" id="IPR050273">
    <property type="entry name" value="GppA/Ppx_hydrolase"/>
</dbReference>
<protein>
    <submittedName>
        <fullName evidence="3">Guanosine-5'-triphosphate,3'-diphosphate pyrophosphatase</fullName>
        <ecNumber evidence="3">3.6.1.40</ecNumber>
    </submittedName>
</protein>
<dbReference type="PANTHER" id="PTHR30005:SF0">
    <property type="entry name" value="RETROGRADE REGULATION PROTEIN 2"/>
    <property type="match status" value="1"/>
</dbReference>
<dbReference type="CDD" id="cd24054">
    <property type="entry name" value="ASKHA_NBD_AaPPX-GppA_MtPPX2-like"/>
    <property type="match status" value="1"/>
</dbReference>
<dbReference type="AlphaFoldDB" id="A0A1Y5RBP8"/>
<dbReference type="STRING" id="315423.SAMN04488020_101204"/>
<dbReference type="InterPro" id="IPR043129">
    <property type="entry name" value="ATPase_NBD"/>
</dbReference>
<evidence type="ECO:0000313" key="3">
    <source>
        <dbReference type="EMBL" id="SLN13724.1"/>
    </source>
</evidence>
<feature type="region of interest" description="Disordered" evidence="1">
    <location>
        <begin position="1"/>
        <end position="25"/>
    </location>
</feature>
<feature type="domain" description="Ppx/GppA phosphatase N-terminal" evidence="2">
    <location>
        <begin position="44"/>
        <end position="360"/>
    </location>
</feature>
<evidence type="ECO:0000256" key="1">
    <source>
        <dbReference type="SAM" id="MobiDB-lite"/>
    </source>
</evidence>
<dbReference type="Proteomes" id="UP000193870">
    <property type="component" value="Unassembled WGS sequence"/>
</dbReference>
<dbReference type="PANTHER" id="PTHR30005">
    <property type="entry name" value="EXOPOLYPHOSPHATASE"/>
    <property type="match status" value="1"/>
</dbReference>
<dbReference type="RefSeq" id="WP_085852769.1">
    <property type="nucleotide sequence ID" value="NZ_FOPF01000001.1"/>
</dbReference>
<name>A0A1Y5RBP8_9RHOB</name>
<dbReference type="Pfam" id="PF02541">
    <property type="entry name" value="Ppx-GppA"/>
    <property type="match status" value="1"/>
</dbReference>
<dbReference type="GO" id="GO:0008894">
    <property type="term" value="F:guanosine-5'-triphosphate,3'-diphosphate diphosphatase activity"/>
    <property type="evidence" value="ECO:0007669"/>
    <property type="project" value="UniProtKB-EC"/>
</dbReference>
<organism evidence="3 4">
    <name type="scientific">Palleronia marisminoris</name>
    <dbReference type="NCBI Taxonomy" id="315423"/>
    <lineage>
        <taxon>Bacteria</taxon>
        <taxon>Pseudomonadati</taxon>
        <taxon>Pseudomonadota</taxon>
        <taxon>Alphaproteobacteria</taxon>
        <taxon>Rhodobacterales</taxon>
        <taxon>Roseobacteraceae</taxon>
        <taxon>Palleronia</taxon>
    </lineage>
</organism>